<dbReference type="OrthoDB" id="1151029at2"/>
<proteinExistence type="predicted"/>
<dbReference type="RefSeq" id="WP_130435457.1">
    <property type="nucleotide sequence ID" value="NZ_SGXF01000004.1"/>
</dbReference>
<protein>
    <submittedName>
        <fullName evidence="3">Uncharacterized protein</fullName>
    </submittedName>
</protein>
<keyword evidence="4" id="KW-1185">Reference proteome</keyword>
<feature type="domain" description="DUF7021" evidence="2">
    <location>
        <begin position="1"/>
        <end position="127"/>
    </location>
</feature>
<evidence type="ECO:0000259" key="2">
    <source>
        <dbReference type="Pfam" id="PF22886"/>
    </source>
</evidence>
<evidence type="ECO:0000259" key="1">
    <source>
        <dbReference type="Pfam" id="PF10020"/>
    </source>
</evidence>
<gene>
    <name evidence="3" type="ORF">EV209_2179</name>
</gene>
<evidence type="ECO:0000313" key="3">
    <source>
        <dbReference type="EMBL" id="RZS94338.1"/>
    </source>
</evidence>
<dbReference type="Proteomes" id="UP000292927">
    <property type="component" value="Unassembled WGS sequence"/>
</dbReference>
<sequence length="278" mass="31607">MFKKFYEKYAPEEQEVIVLVRNCLGAGYNSGFWEMTAISLGMVFCDTGKVKIQEGRLKWPVTEKEKNKGKAWKKFKKGQICRIKVRKLLDDQAPAHMDPEKFNCWCVTKILKSKASCPQLEAVLEEYSRPVVIEDKILGTLTLNRELNIFETSLWWNKEEISLMLEIDSEKRSSWDAVFTAAKAMVMGQESWETAMRAFAARELTELANDWLEDDDENQESAGITEESFSKRITLSELSIGSGGSFTAYYNDDDMFWGHAVQVCGSLEEGPTTADIVG</sequence>
<dbReference type="InterPro" id="IPR054286">
    <property type="entry name" value="DUF7021"/>
</dbReference>
<dbReference type="InterPro" id="IPR019260">
    <property type="entry name" value="DUF2262"/>
</dbReference>
<feature type="domain" description="DUF2262" evidence="1">
    <location>
        <begin position="135"/>
        <end position="276"/>
    </location>
</feature>
<organism evidence="3 4">
    <name type="scientific">Cuneatibacter caecimuris</name>
    <dbReference type="NCBI Taxonomy" id="1796618"/>
    <lineage>
        <taxon>Bacteria</taxon>
        <taxon>Bacillati</taxon>
        <taxon>Bacillota</taxon>
        <taxon>Clostridia</taxon>
        <taxon>Lachnospirales</taxon>
        <taxon>Lachnospiraceae</taxon>
        <taxon>Cuneatibacter</taxon>
    </lineage>
</organism>
<dbReference type="Pfam" id="PF22886">
    <property type="entry name" value="DUF7021"/>
    <property type="match status" value="1"/>
</dbReference>
<name>A0A4Q7P4G9_9FIRM</name>
<accession>A0A4Q7P4G9</accession>
<comment type="caution">
    <text evidence="3">The sequence shown here is derived from an EMBL/GenBank/DDBJ whole genome shotgun (WGS) entry which is preliminary data.</text>
</comment>
<dbReference type="Pfam" id="PF10020">
    <property type="entry name" value="DUF2262"/>
    <property type="match status" value="1"/>
</dbReference>
<evidence type="ECO:0000313" key="4">
    <source>
        <dbReference type="Proteomes" id="UP000292927"/>
    </source>
</evidence>
<reference evidence="3 4" key="1">
    <citation type="submission" date="2019-02" db="EMBL/GenBank/DDBJ databases">
        <title>Genomic Encyclopedia of Type Strains, Phase IV (KMG-IV): sequencing the most valuable type-strain genomes for metagenomic binning, comparative biology and taxonomic classification.</title>
        <authorList>
            <person name="Goeker M."/>
        </authorList>
    </citation>
    <scope>NUCLEOTIDE SEQUENCE [LARGE SCALE GENOMIC DNA]</scope>
    <source>
        <strain evidence="3 4">DSM 29486</strain>
    </source>
</reference>
<dbReference type="EMBL" id="SGXF01000004">
    <property type="protein sequence ID" value="RZS94338.1"/>
    <property type="molecule type" value="Genomic_DNA"/>
</dbReference>
<dbReference type="AlphaFoldDB" id="A0A4Q7P4G9"/>